<sequence length="99" mass="11568">MGNRTKSRRYIKLSGEFRARCEADRLPCWLCGMGIDYAAPHDDYKNDERFQLDHFHPWSTHPELREDPSNFRPSHAGCNRERSNGSPRPPLGIPSRQWS</sequence>
<gene>
    <name evidence="3" type="ORF">FB560_2893</name>
</gene>
<evidence type="ECO:0000313" key="4">
    <source>
        <dbReference type="Proteomes" id="UP000317209"/>
    </source>
</evidence>
<evidence type="ECO:0000256" key="1">
    <source>
        <dbReference type="SAM" id="MobiDB-lite"/>
    </source>
</evidence>
<dbReference type="RefSeq" id="WP_141873003.1">
    <property type="nucleotide sequence ID" value="NZ_VFOX01000001.1"/>
</dbReference>
<reference evidence="3 4" key="1">
    <citation type="submission" date="2019-06" db="EMBL/GenBank/DDBJ databases">
        <title>Sequencing the genomes of 1000 actinobacteria strains.</title>
        <authorList>
            <person name="Klenk H.-P."/>
        </authorList>
    </citation>
    <scope>NUCLEOTIDE SEQUENCE [LARGE SCALE GENOMIC DNA]</scope>
    <source>
        <strain evidence="3 4">DSM 20169</strain>
    </source>
</reference>
<evidence type="ECO:0000313" key="3">
    <source>
        <dbReference type="EMBL" id="TQL87226.1"/>
    </source>
</evidence>
<keyword evidence="3" id="KW-0378">Hydrolase</keyword>
<name>A0A543BQX5_9MICO</name>
<proteinExistence type="predicted"/>
<keyword evidence="4" id="KW-1185">Reference proteome</keyword>
<keyword evidence="3" id="KW-0540">Nuclease</keyword>
<keyword evidence="3" id="KW-0255">Endonuclease</keyword>
<dbReference type="GO" id="GO:0003676">
    <property type="term" value="F:nucleic acid binding"/>
    <property type="evidence" value="ECO:0007669"/>
    <property type="project" value="InterPro"/>
</dbReference>
<comment type="caution">
    <text evidence="3">The sequence shown here is derived from an EMBL/GenBank/DDBJ whole genome shotgun (WGS) entry which is preliminary data.</text>
</comment>
<protein>
    <submittedName>
        <fullName evidence="3">HNH endonuclease</fullName>
    </submittedName>
</protein>
<dbReference type="OrthoDB" id="2084290at2"/>
<organism evidence="3 4">
    <name type="scientific">Microbacterium saperdae</name>
    <dbReference type="NCBI Taxonomy" id="69368"/>
    <lineage>
        <taxon>Bacteria</taxon>
        <taxon>Bacillati</taxon>
        <taxon>Actinomycetota</taxon>
        <taxon>Actinomycetes</taxon>
        <taxon>Micrococcales</taxon>
        <taxon>Microbacteriaceae</taxon>
        <taxon>Microbacterium</taxon>
    </lineage>
</organism>
<dbReference type="AlphaFoldDB" id="A0A543BQX5"/>
<dbReference type="Proteomes" id="UP000317209">
    <property type="component" value="Unassembled WGS sequence"/>
</dbReference>
<evidence type="ECO:0000259" key="2">
    <source>
        <dbReference type="Pfam" id="PF01844"/>
    </source>
</evidence>
<dbReference type="EMBL" id="VFOX01000001">
    <property type="protein sequence ID" value="TQL87226.1"/>
    <property type="molecule type" value="Genomic_DNA"/>
</dbReference>
<accession>A0A543BQX5</accession>
<dbReference type="Gene3D" id="1.10.30.50">
    <property type="match status" value="1"/>
</dbReference>
<dbReference type="InterPro" id="IPR002711">
    <property type="entry name" value="HNH"/>
</dbReference>
<feature type="compositionally biased region" description="Basic and acidic residues" evidence="1">
    <location>
        <begin position="59"/>
        <end position="69"/>
    </location>
</feature>
<dbReference type="Pfam" id="PF01844">
    <property type="entry name" value="HNH"/>
    <property type="match status" value="1"/>
</dbReference>
<dbReference type="GO" id="GO:0008270">
    <property type="term" value="F:zinc ion binding"/>
    <property type="evidence" value="ECO:0007669"/>
    <property type="project" value="InterPro"/>
</dbReference>
<dbReference type="GO" id="GO:0004519">
    <property type="term" value="F:endonuclease activity"/>
    <property type="evidence" value="ECO:0007669"/>
    <property type="project" value="UniProtKB-KW"/>
</dbReference>
<feature type="region of interest" description="Disordered" evidence="1">
    <location>
        <begin position="59"/>
        <end position="99"/>
    </location>
</feature>
<feature type="domain" description="HNH" evidence="2">
    <location>
        <begin position="45"/>
        <end position="84"/>
    </location>
</feature>